<feature type="region of interest" description="Disordered" evidence="1">
    <location>
        <begin position="64"/>
        <end position="177"/>
    </location>
</feature>
<evidence type="ECO:0000256" key="1">
    <source>
        <dbReference type="SAM" id="MobiDB-lite"/>
    </source>
</evidence>
<feature type="compositionally biased region" description="Polar residues" evidence="1">
    <location>
        <begin position="613"/>
        <end position="625"/>
    </location>
</feature>
<dbReference type="GO" id="GO:2001069">
    <property type="term" value="F:glycogen binding"/>
    <property type="evidence" value="ECO:0007669"/>
    <property type="project" value="TreeGrafter"/>
</dbReference>
<sequence length="763" mass="83493">MLERRRNCIKSVYSSSDISGKFGEPCRKEVSQALFSYGKGTYLVPTPCDARDILEVDVTTSKPLLLDRQEGMPYTPPSQRSPASSKSNSPTVSRTHSFDNTSVPSERPVIARSKSAAYLHKHRRSPSVSDHSNNGNMAVNGFGQHIPRSRHDAARHVSPAPAVGSPQAGSPLGSEDDYRGRQIQHLAESLKETMKISKRTQSPTREVLSPVLALTASKPALPPLTAEARKISHSRSSSEVQLSALETLTDGPVALTSESDDDEYYGSKPLMVRKKSGELVKPALRPPINRRRPSSMPGTPTFVKNVHFNEDAQVRHFLKVDKPIAVSAGSSPVETYDSESEYPFYHARSKPKVEWELRLANFPRDTHERLAQAVRVERLFLSSDFKMLIGTVAVANLAFHKHVTARFTFDYWSTTSEVTAEYNNDVRKKQSSDGFDRFNFSIKLSEQAHLESKTLLLCVRYNVEGQEFWDSNQGSNYMVDFVKKVAPSPDQKHGVGSGVGPLGAIPRSRHSPSVARPRSYPAGNHGDDDWSHTLEQPAPAPNCLRTDPLRAGKNARKQPSYPTQVPRAKPGQPIKQAFSTRYDFSASLSAALTTAQTALGDQSGLKMKDVGRQSRSSAPAVQPVNSPRPDALSSVRPDVHSAEYNDLIQKFCYYRPNPTPTPVSSPKDNVKAPNTKTPSGVPDGPVNSPPSDTDTDNESGPSSGSNSPPSPRAELQQLDGTCDSQSTTRTASPSYFSTSPRLLAQYRSASPALQLPHQVVGHA</sequence>
<dbReference type="GO" id="GO:0005979">
    <property type="term" value="P:regulation of glycogen biosynthetic process"/>
    <property type="evidence" value="ECO:0007669"/>
    <property type="project" value="TreeGrafter"/>
</dbReference>
<feature type="compositionally biased region" description="Polar residues" evidence="1">
    <location>
        <begin position="126"/>
        <end position="137"/>
    </location>
</feature>
<dbReference type="InterPro" id="IPR038175">
    <property type="entry name" value="CBM21_dom_sf"/>
</dbReference>
<dbReference type="InterPro" id="IPR005036">
    <property type="entry name" value="CBM21_dom"/>
</dbReference>
<dbReference type="Proteomes" id="UP000799640">
    <property type="component" value="Unassembled WGS sequence"/>
</dbReference>
<dbReference type="GO" id="GO:0000164">
    <property type="term" value="C:protein phosphatase type 1 complex"/>
    <property type="evidence" value="ECO:0007669"/>
    <property type="project" value="TreeGrafter"/>
</dbReference>
<dbReference type="Pfam" id="PF03370">
    <property type="entry name" value="CBM_21"/>
    <property type="match status" value="1"/>
</dbReference>
<feature type="compositionally biased region" description="Polar residues" evidence="1">
    <location>
        <begin position="718"/>
        <end position="737"/>
    </location>
</feature>
<feature type="region of interest" description="Disordered" evidence="1">
    <location>
        <begin position="658"/>
        <end position="737"/>
    </location>
</feature>
<evidence type="ECO:0000313" key="4">
    <source>
        <dbReference type="Proteomes" id="UP000799640"/>
    </source>
</evidence>
<evidence type="ECO:0000313" key="3">
    <source>
        <dbReference type="EMBL" id="KAF2400605.1"/>
    </source>
</evidence>
<dbReference type="AlphaFoldDB" id="A0A6G1HXZ4"/>
<protein>
    <recommendedName>
        <fullName evidence="2">CBM21 domain-containing protein</fullName>
    </recommendedName>
</protein>
<dbReference type="OrthoDB" id="1881at2759"/>
<dbReference type="EMBL" id="ML996694">
    <property type="protein sequence ID" value="KAF2400605.1"/>
    <property type="molecule type" value="Genomic_DNA"/>
</dbReference>
<feature type="domain" description="CBM21" evidence="2">
    <location>
        <begin position="368"/>
        <end position="480"/>
    </location>
</feature>
<dbReference type="InterPro" id="IPR050782">
    <property type="entry name" value="PP1_regulatory_subunit_3"/>
</dbReference>
<keyword evidence="4" id="KW-1185">Reference proteome</keyword>
<proteinExistence type="predicted"/>
<gene>
    <name evidence="3" type="ORF">EJ06DRAFT_581711</name>
</gene>
<feature type="region of interest" description="Disordered" evidence="1">
    <location>
        <begin position="488"/>
        <end position="573"/>
    </location>
</feature>
<dbReference type="Gene3D" id="2.60.40.2440">
    <property type="entry name" value="Carbohydrate binding type-21 domain"/>
    <property type="match status" value="1"/>
</dbReference>
<dbReference type="PANTHER" id="PTHR12307">
    <property type="entry name" value="PROTEIN PHOSPHATASE 1 REGULATORY SUBUNIT"/>
    <property type="match status" value="1"/>
</dbReference>
<feature type="region of interest" description="Disordered" evidence="1">
    <location>
        <begin position="603"/>
        <end position="638"/>
    </location>
</feature>
<name>A0A6G1HXZ4_9PEZI</name>
<dbReference type="PROSITE" id="PS51159">
    <property type="entry name" value="CBM21"/>
    <property type="match status" value="1"/>
</dbReference>
<dbReference type="PANTHER" id="PTHR12307:SF36">
    <property type="entry name" value="GLYCOGEN-BINDING SUBUNIT 76A"/>
    <property type="match status" value="1"/>
</dbReference>
<reference evidence="3" key="1">
    <citation type="journal article" date="2020" name="Stud. Mycol.">
        <title>101 Dothideomycetes genomes: a test case for predicting lifestyles and emergence of pathogens.</title>
        <authorList>
            <person name="Haridas S."/>
            <person name="Albert R."/>
            <person name="Binder M."/>
            <person name="Bloem J."/>
            <person name="Labutti K."/>
            <person name="Salamov A."/>
            <person name="Andreopoulos B."/>
            <person name="Baker S."/>
            <person name="Barry K."/>
            <person name="Bills G."/>
            <person name="Bluhm B."/>
            <person name="Cannon C."/>
            <person name="Castanera R."/>
            <person name="Culley D."/>
            <person name="Daum C."/>
            <person name="Ezra D."/>
            <person name="Gonzalez J."/>
            <person name="Henrissat B."/>
            <person name="Kuo A."/>
            <person name="Liang C."/>
            <person name="Lipzen A."/>
            <person name="Lutzoni F."/>
            <person name="Magnuson J."/>
            <person name="Mondo S."/>
            <person name="Nolan M."/>
            <person name="Ohm R."/>
            <person name="Pangilinan J."/>
            <person name="Park H.-J."/>
            <person name="Ramirez L."/>
            <person name="Alfaro M."/>
            <person name="Sun H."/>
            <person name="Tritt A."/>
            <person name="Yoshinaga Y."/>
            <person name="Zwiers L.-H."/>
            <person name="Turgeon B."/>
            <person name="Goodwin S."/>
            <person name="Spatafora J."/>
            <person name="Crous P."/>
            <person name="Grigoriev I."/>
        </authorList>
    </citation>
    <scope>NUCLEOTIDE SEQUENCE</scope>
    <source>
        <strain evidence="3">CBS 262.69</strain>
    </source>
</reference>
<dbReference type="GO" id="GO:0008157">
    <property type="term" value="F:protein phosphatase 1 binding"/>
    <property type="evidence" value="ECO:0007669"/>
    <property type="project" value="TreeGrafter"/>
</dbReference>
<feature type="compositionally biased region" description="Polar residues" evidence="1">
    <location>
        <begin position="664"/>
        <end position="678"/>
    </location>
</feature>
<evidence type="ECO:0000259" key="2">
    <source>
        <dbReference type="PROSITE" id="PS51159"/>
    </source>
</evidence>
<accession>A0A6G1HXZ4</accession>
<feature type="compositionally biased region" description="Polar residues" evidence="1">
    <location>
        <begin position="77"/>
        <end position="104"/>
    </location>
</feature>
<organism evidence="3 4">
    <name type="scientific">Trichodelitschia bisporula</name>
    <dbReference type="NCBI Taxonomy" id="703511"/>
    <lineage>
        <taxon>Eukaryota</taxon>
        <taxon>Fungi</taxon>
        <taxon>Dikarya</taxon>
        <taxon>Ascomycota</taxon>
        <taxon>Pezizomycotina</taxon>
        <taxon>Dothideomycetes</taxon>
        <taxon>Dothideomycetes incertae sedis</taxon>
        <taxon>Phaeotrichales</taxon>
        <taxon>Phaeotrichaceae</taxon>
        <taxon>Trichodelitschia</taxon>
    </lineage>
</organism>